<feature type="domain" description="Response regulatory" evidence="2">
    <location>
        <begin position="3"/>
        <end position="125"/>
    </location>
</feature>
<dbReference type="RefSeq" id="WP_036587735.1">
    <property type="nucleotide sequence ID" value="NZ_CP076607.1"/>
</dbReference>
<evidence type="ECO:0000256" key="1">
    <source>
        <dbReference type="PROSITE-ProRule" id="PRU00169"/>
    </source>
</evidence>
<dbReference type="InterPro" id="IPR046947">
    <property type="entry name" value="LytR-like"/>
</dbReference>
<dbReference type="EMBL" id="FODH01000007">
    <property type="protein sequence ID" value="SEO43497.1"/>
    <property type="molecule type" value="Genomic_DNA"/>
</dbReference>
<accession>A0A1H8PP53</accession>
<dbReference type="PANTHER" id="PTHR37299">
    <property type="entry name" value="TRANSCRIPTIONAL REGULATOR-RELATED"/>
    <property type="match status" value="1"/>
</dbReference>
<name>A0A1H8PP53_9BACL</name>
<keyword evidence="7" id="KW-1185">Reference proteome</keyword>
<gene>
    <name evidence="4" type="ORF">KP014_05290</name>
    <name evidence="5" type="ORF">SAMN04487895_107278</name>
</gene>
<dbReference type="SMART" id="SM00850">
    <property type="entry name" value="LytTR"/>
    <property type="match status" value="1"/>
</dbReference>
<dbReference type="EMBL" id="CP076607">
    <property type="protein sequence ID" value="QWU16639.1"/>
    <property type="molecule type" value="Genomic_DNA"/>
</dbReference>
<keyword evidence="1" id="KW-0597">Phosphoprotein</keyword>
<dbReference type="Pfam" id="PF00072">
    <property type="entry name" value="Response_reg"/>
    <property type="match status" value="1"/>
</dbReference>
<dbReference type="GO" id="GO:0000156">
    <property type="term" value="F:phosphorelay response regulator activity"/>
    <property type="evidence" value="ECO:0007669"/>
    <property type="project" value="InterPro"/>
</dbReference>
<dbReference type="Proteomes" id="UP000683429">
    <property type="component" value="Chromosome"/>
</dbReference>
<evidence type="ECO:0000259" key="2">
    <source>
        <dbReference type="PROSITE" id="PS50110"/>
    </source>
</evidence>
<dbReference type="AlphaFoldDB" id="A0A1H8PP53"/>
<protein>
    <submittedName>
        <fullName evidence="4">LytTR family DNA-binding domain-containing protein</fullName>
    </submittedName>
    <submittedName>
        <fullName evidence="5">Two component transcriptional regulator, LytTR family</fullName>
    </submittedName>
</protein>
<evidence type="ECO:0000313" key="5">
    <source>
        <dbReference type="EMBL" id="SEO43497.1"/>
    </source>
</evidence>
<evidence type="ECO:0000313" key="7">
    <source>
        <dbReference type="Proteomes" id="UP000683429"/>
    </source>
</evidence>
<feature type="domain" description="HTH LytTR-type" evidence="3">
    <location>
        <begin position="136"/>
        <end position="239"/>
    </location>
</feature>
<feature type="modified residue" description="4-aspartylphosphate" evidence="1">
    <location>
        <position position="61"/>
    </location>
</feature>
<dbReference type="STRING" id="1333845.SAMN04487895_107278"/>
<dbReference type="GO" id="GO:0003677">
    <property type="term" value="F:DNA binding"/>
    <property type="evidence" value="ECO:0007669"/>
    <property type="project" value="UniProtKB-KW"/>
</dbReference>
<dbReference type="Proteomes" id="UP000198809">
    <property type="component" value="Unassembled WGS sequence"/>
</dbReference>
<dbReference type="OrthoDB" id="9809318at2"/>
<dbReference type="Gene3D" id="3.40.50.2300">
    <property type="match status" value="1"/>
</dbReference>
<dbReference type="InterPro" id="IPR011006">
    <property type="entry name" value="CheY-like_superfamily"/>
</dbReference>
<keyword evidence="4" id="KW-0238">DNA-binding</keyword>
<dbReference type="InterPro" id="IPR001789">
    <property type="entry name" value="Sig_transdc_resp-reg_receiver"/>
</dbReference>
<reference evidence="4 7" key="2">
    <citation type="submission" date="2021-06" db="EMBL/GenBank/DDBJ databases">
        <title>Whole genome sequence of Paenibacillus sophorae DSM23020 for comparative genomics.</title>
        <authorList>
            <person name="Kim M.-J."/>
            <person name="Lee G."/>
            <person name="Shin J.-H."/>
        </authorList>
    </citation>
    <scope>NUCLEOTIDE SEQUENCE [LARGE SCALE GENOMIC DNA]</scope>
    <source>
        <strain evidence="4 7">DSM 23020</strain>
    </source>
</reference>
<dbReference type="SUPFAM" id="SSF52172">
    <property type="entry name" value="CheY-like"/>
    <property type="match status" value="1"/>
</dbReference>
<sequence>MLRVAVCDDETQMHKELQQFFSKLTANTLYKFDVHYFSSGEELLLYYQDQGRNAFHILVLDVEMNGINGIDTAKKVRSLPDRDVQIIFLTSYPEYMMNSFDVQTFQYLLKPLSYLLFETKMVKLCNYIFSSVNKFLTIRTEKEQIVLRISDIVSIVKVKHSLIQNKLKVTTVQQQYIISGTLLEYLNRLDNSFLLIHRSVIINLQHVRKFTAISVAMSNLEELPIGRTQAKAIKNAYARYMTGRFQE</sequence>
<dbReference type="PANTHER" id="PTHR37299:SF1">
    <property type="entry name" value="STAGE 0 SPORULATION PROTEIN A HOMOLOG"/>
    <property type="match status" value="1"/>
</dbReference>
<proteinExistence type="predicted"/>
<evidence type="ECO:0000259" key="3">
    <source>
        <dbReference type="PROSITE" id="PS50930"/>
    </source>
</evidence>
<dbReference type="Gene3D" id="2.40.50.1020">
    <property type="entry name" value="LytTr DNA-binding domain"/>
    <property type="match status" value="1"/>
</dbReference>
<dbReference type="SMART" id="SM00448">
    <property type="entry name" value="REC"/>
    <property type="match status" value="1"/>
</dbReference>
<dbReference type="InterPro" id="IPR007492">
    <property type="entry name" value="LytTR_DNA-bd_dom"/>
</dbReference>
<reference evidence="5 6" key="1">
    <citation type="submission" date="2016-10" db="EMBL/GenBank/DDBJ databases">
        <authorList>
            <person name="de Groot N.N."/>
        </authorList>
    </citation>
    <scope>NUCLEOTIDE SEQUENCE [LARGE SCALE GENOMIC DNA]</scope>
    <source>
        <strain evidence="5 6">CGMCC 1.10238</strain>
    </source>
</reference>
<evidence type="ECO:0000313" key="4">
    <source>
        <dbReference type="EMBL" id="QWU16639.1"/>
    </source>
</evidence>
<organism evidence="5 6">
    <name type="scientific">Paenibacillus sophorae</name>
    <dbReference type="NCBI Taxonomy" id="1333845"/>
    <lineage>
        <taxon>Bacteria</taxon>
        <taxon>Bacillati</taxon>
        <taxon>Bacillota</taxon>
        <taxon>Bacilli</taxon>
        <taxon>Bacillales</taxon>
        <taxon>Paenibacillaceae</taxon>
        <taxon>Paenibacillus</taxon>
    </lineage>
</organism>
<dbReference type="PROSITE" id="PS50930">
    <property type="entry name" value="HTH_LYTTR"/>
    <property type="match status" value="1"/>
</dbReference>
<dbReference type="Pfam" id="PF04397">
    <property type="entry name" value="LytTR"/>
    <property type="match status" value="1"/>
</dbReference>
<evidence type="ECO:0000313" key="6">
    <source>
        <dbReference type="Proteomes" id="UP000198809"/>
    </source>
</evidence>
<dbReference type="PROSITE" id="PS50110">
    <property type="entry name" value="RESPONSE_REGULATORY"/>
    <property type="match status" value="1"/>
</dbReference>